<proteinExistence type="inferred from homology"/>
<dbReference type="FunFam" id="3.50.80.10:FF:000001">
    <property type="entry name" value="D-aminoacyl-tRNA deacylase"/>
    <property type="match status" value="1"/>
</dbReference>
<dbReference type="GO" id="GO:0106026">
    <property type="term" value="F:Gly-tRNA(Ala) deacylase activity"/>
    <property type="evidence" value="ECO:0007669"/>
    <property type="project" value="UniProtKB-UniRule"/>
</dbReference>
<evidence type="ECO:0000256" key="1">
    <source>
        <dbReference type="ARBA" id="ARBA00009673"/>
    </source>
</evidence>
<evidence type="ECO:0000313" key="3">
    <source>
        <dbReference type="EMBL" id="HFI91139.1"/>
    </source>
</evidence>
<dbReference type="PANTHER" id="PTHR10472:SF5">
    <property type="entry name" value="D-AMINOACYL-TRNA DEACYLASE 1"/>
    <property type="match status" value="1"/>
</dbReference>
<reference evidence="3" key="1">
    <citation type="journal article" date="2020" name="mSystems">
        <title>Genome- and Community-Level Interaction Insights into Carbon Utilization and Element Cycling Functions of Hydrothermarchaeota in Hydrothermal Sediment.</title>
        <authorList>
            <person name="Zhou Z."/>
            <person name="Liu Y."/>
            <person name="Xu W."/>
            <person name="Pan J."/>
            <person name="Luo Z.H."/>
            <person name="Li M."/>
        </authorList>
    </citation>
    <scope>NUCLEOTIDE SEQUENCE [LARGE SCALE GENOMIC DNA]</scope>
    <source>
        <strain evidence="3">SpSt-479</strain>
    </source>
</reference>
<comment type="caution">
    <text evidence="3">The sequence shown here is derived from an EMBL/GenBank/DDBJ whole genome shotgun (WGS) entry which is preliminary data.</text>
</comment>
<keyword evidence="2" id="KW-0694">RNA-binding</keyword>
<keyword evidence="2 3" id="KW-0378">Hydrolase</keyword>
<dbReference type="Gene3D" id="3.50.80.10">
    <property type="entry name" value="D-tyrosyl-tRNA(Tyr) deacylase"/>
    <property type="match status" value="1"/>
</dbReference>
<dbReference type="SUPFAM" id="SSF69500">
    <property type="entry name" value="DTD-like"/>
    <property type="match status" value="1"/>
</dbReference>
<dbReference type="GO" id="GO:0051500">
    <property type="term" value="F:D-tyrosyl-tRNA(Tyr) deacylase activity"/>
    <property type="evidence" value="ECO:0007669"/>
    <property type="project" value="TreeGrafter"/>
</dbReference>
<keyword evidence="2" id="KW-0963">Cytoplasm</keyword>
<dbReference type="PANTHER" id="PTHR10472">
    <property type="entry name" value="D-TYROSYL-TRNA TYR DEACYLASE"/>
    <property type="match status" value="1"/>
</dbReference>
<dbReference type="EMBL" id="DSUJ01000008">
    <property type="protein sequence ID" value="HFI91139.1"/>
    <property type="molecule type" value="Genomic_DNA"/>
</dbReference>
<comment type="catalytic activity">
    <reaction evidence="2">
        <text>a D-aminoacyl-tRNA + H2O = a tRNA + a D-alpha-amino acid + H(+)</text>
        <dbReference type="Rhea" id="RHEA:13953"/>
        <dbReference type="Rhea" id="RHEA-COMP:10123"/>
        <dbReference type="Rhea" id="RHEA-COMP:10124"/>
        <dbReference type="ChEBI" id="CHEBI:15377"/>
        <dbReference type="ChEBI" id="CHEBI:15378"/>
        <dbReference type="ChEBI" id="CHEBI:59871"/>
        <dbReference type="ChEBI" id="CHEBI:78442"/>
        <dbReference type="ChEBI" id="CHEBI:79333"/>
        <dbReference type="EC" id="3.1.1.96"/>
    </reaction>
</comment>
<dbReference type="GO" id="GO:0005737">
    <property type="term" value="C:cytoplasm"/>
    <property type="evidence" value="ECO:0007669"/>
    <property type="project" value="UniProtKB-SubCell"/>
</dbReference>
<comment type="subunit">
    <text evidence="2">Homodimer.</text>
</comment>
<name>A0A7V2ZJJ0_9BACT</name>
<organism evidence="3">
    <name type="scientific">Ignavibacterium album</name>
    <dbReference type="NCBI Taxonomy" id="591197"/>
    <lineage>
        <taxon>Bacteria</taxon>
        <taxon>Pseudomonadati</taxon>
        <taxon>Ignavibacteriota</taxon>
        <taxon>Ignavibacteria</taxon>
        <taxon>Ignavibacteriales</taxon>
        <taxon>Ignavibacteriaceae</taxon>
        <taxon>Ignavibacterium</taxon>
    </lineage>
</organism>
<keyword evidence="2" id="KW-0820">tRNA-binding</keyword>
<dbReference type="GO" id="GO:0043908">
    <property type="term" value="F:Ser(Gly)-tRNA(Ala) hydrolase activity"/>
    <property type="evidence" value="ECO:0007669"/>
    <property type="project" value="UniProtKB-UniRule"/>
</dbReference>
<feature type="short sequence motif" description="Gly-cisPro motif, important for rejection of L-amino acids" evidence="2">
    <location>
        <begin position="140"/>
        <end position="141"/>
    </location>
</feature>
<dbReference type="Pfam" id="PF02580">
    <property type="entry name" value="Tyr_Deacylase"/>
    <property type="match status" value="1"/>
</dbReference>
<dbReference type="EC" id="3.1.1.-" evidence="2"/>
<dbReference type="GO" id="GO:0000049">
    <property type="term" value="F:tRNA binding"/>
    <property type="evidence" value="ECO:0007669"/>
    <property type="project" value="UniProtKB-UniRule"/>
</dbReference>
<dbReference type="AlphaFoldDB" id="A0A7V2ZJJ0"/>
<dbReference type="HAMAP" id="MF_00518">
    <property type="entry name" value="Deacylase_Dtd"/>
    <property type="match status" value="1"/>
</dbReference>
<comment type="similarity">
    <text evidence="1 2">Belongs to the DTD family.</text>
</comment>
<dbReference type="GO" id="GO:0019478">
    <property type="term" value="P:D-amino acid catabolic process"/>
    <property type="evidence" value="ECO:0007669"/>
    <property type="project" value="UniProtKB-UniRule"/>
</dbReference>
<comment type="domain">
    <text evidence="2">A Gly-cisPro motif from one monomer fits into the active site of the other monomer to allow specific chiral rejection of L-amino acids.</text>
</comment>
<comment type="subcellular location">
    <subcellularLocation>
        <location evidence="2">Cytoplasm</location>
    </subcellularLocation>
</comment>
<accession>A0A7V2ZJJ0</accession>
<sequence length="154" mass="17184">MKVVVQKVAQAGVFIEEQNYSAEISKGLVILLGIKNDDTEDDVIFLADKCSNLRIFLDENDKMNLSVKDVGGEVLVISQFTLYGDAQRGNRPGFTDAAKPDIAIPLYEKFIDRMRKNLGPEKIKTGIFGAMMLVKIYNDGPVTIIIDSKRQEKN</sequence>
<gene>
    <name evidence="2" type="primary">dtd</name>
    <name evidence="3" type="ORF">ENS31_06340</name>
</gene>
<dbReference type="NCBIfam" id="TIGR00256">
    <property type="entry name" value="D-aminoacyl-tRNA deacylase"/>
    <property type="match status" value="1"/>
</dbReference>
<dbReference type="EC" id="3.1.1.96" evidence="2"/>
<dbReference type="InterPro" id="IPR023509">
    <property type="entry name" value="DTD-like_sf"/>
</dbReference>
<comment type="catalytic activity">
    <reaction evidence="2">
        <text>glycyl-tRNA(Ala) + H2O = tRNA(Ala) + glycine + H(+)</text>
        <dbReference type="Rhea" id="RHEA:53744"/>
        <dbReference type="Rhea" id="RHEA-COMP:9657"/>
        <dbReference type="Rhea" id="RHEA-COMP:13640"/>
        <dbReference type="ChEBI" id="CHEBI:15377"/>
        <dbReference type="ChEBI" id="CHEBI:15378"/>
        <dbReference type="ChEBI" id="CHEBI:57305"/>
        <dbReference type="ChEBI" id="CHEBI:78442"/>
        <dbReference type="ChEBI" id="CHEBI:78522"/>
    </reaction>
</comment>
<protein>
    <recommendedName>
        <fullName evidence="2">D-aminoacyl-tRNA deacylase</fullName>
        <shortName evidence="2">DTD</shortName>
        <ecNumber evidence="2">3.1.1.96</ecNumber>
    </recommendedName>
    <alternativeName>
        <fullName evidence="2">Gly-tRNA(Ala) deacylase</fullName>
        <ecNumber evidence="2">3.1.1.-</ecNumber>
    </alternativeName>
</protein>
<dbReference type="InterPro" id="IPR003732">
    <property type="entry name" value="Daa-tRNA_deacyls_DTD"/>
</dbReference>
<evidence type="ECO:0000256" key="2">
    <source>
        <dbReference type="HAMAP-Rule" id="MF_00518"/>
    </source>
</evidence>
<comment type="function">
    <text evidence="2">An aminoacyl-tRNA editing enzyme that deacylates mischarged D-aminoacyl-tRNAs. Also deacylates mischarged glycyl-tRNA(Ala), protecting cells against glycine mischarging by AlaRS. Acts via tRNA-based rather than protein-based catalysis; rejects L-amino acids rather than detecting D-amino acids in the active site. By recycling D-aminoacyl-tRNA to D-amino acids and free tRNA molecules, this enzyme counteracts the toxicity associated with the formation of D-aminoacyl-tRNA entities in vivo and helps enforce protein L-homochirality.</text>
</comment>